<keyword evidence="10 13" id="KW-0472">Membrane</keyword>
<accession>A0AAU9UX35</accession>
<evidence type="ECO:0000256" key="12">
    <source>
        <dbReference type="ARBA" id="ARBA00023303"/>
    </source>
</evidence>
<dbReference type="SMART" id="SM00369">
    <property type="entry name" value="LRR_TYP"/>
    <property type="match status" value="4"/>
</dbReference>
<evidence type="ECO:0000256" key="13">
    <source>
        <dbReference type="SAM" id="Phobius"/>
    </source>
</evidence>
<dbReference type="Gene3D" id="3.80.10.10">
    <property type="entry name" value="Ribonuclease Inhibitor"/>
    <property type="match status" value="2"/>
</dbReference>
<keyword evidence="3" id="KW-1003">Cell membrane</keyword>
<dbReference type="InterPro" id="IPR001611">
    <property type="entry name" value="Leu-rich_rpt"/>
</dbReference>
<evidence type="ECO:0000313" key="15">
    <source>
        <dbReference type="Proteomes" id="UP001153954"/>
    </source>
</evidence>
<keyword evidence="8 13" id="KW-1133">Transmembrane helix</keyword>
<dbReference type="SUPFAM" id="SSF52058">
    <property type="entry name" value="L domain-like"/>
    <property type="match status" value="1"/>
</dbReference>
<evidence type="ECO:0000313" key="14">
    <source>
        <dbReference type="EMBL" id="CAH2102427.1"/>
    </source>
</evidence>
<organism evidence="14 15">
    <name type="scientific">Euphydryas editha</name>
    <name type="common">Edith's checkerspot</name>
    <dbReference type="NCBI Taxonomy" id="104508"/>
    <lineage>
        <taxon>Eukaryota</taxon>
        <taxon>Metazoa</taxon>
        <taxon>Ecdysozoa</taxon>
        <taxon>Arthropoda</taxon>
        <taxon>Hexapoda</taxon>
        <taxon>Insecta</taxon>
        <taxon>Pterygota</taxon>
        <taxon>Neoptera</taxon>
        <taxon>Endopterygota</taxon>
        <taxon>Lepidoptera</taxon>
        <taxon>Glossata</taxon>
        <taxon>Ditrysia</taxon>
        <taxon>Papilionoidea</taxon>
        <taxon>Nymphalidae</taxon>
        <taxon>Nymphalinae</taxon>
        <taxon>Euphydryas</taxon>
    </lineage>
</organism>
<dbReference type="InterPro" id="IPR003591">
    <property type="entry name" value="Leu-rich_rpt_typical-subtyp"/>
</dbReference>
<keyword evidence="6" id="KW-0732">Signal</keyword>
<evidence type="ECO:0000256" key="6">
    <source>
        <dbReference type="ARBA" id="ARBA00022729"/>
    </source>
</evidence>
<dbReference type="EMBL" id="CAKOGL010000025">
    <property type="protein sequence ID" value="CAH2102427.1"/>
    <property type="molecule type" value="Genomic_DNA"/>
</dbReference>
<dbReference type="GO" id="GO:0005886">
    <property type="term" value="C:plasma membrane"/>
    <property type="evidence" value="ECO:0007669"/>
    <property type="project" value="UniProtKB-SubCell"/>
</dbReference>
<keyword evidence="15" id="KW-1185">Reference proteome</keyword>
<evidence type="ECO:0000256" key="3">
    <source>
        <dbReference type="ARBA" id="ARBA00022475"/>
    </source>
</evidence>
<reference evidence="14" key="1">
    <citation type="submission" date="2022-03" db="EMBL/GenBank/DDBJ databases">
        <authorList>
            <person name="Tunstrom K."/>
        </authorList>
    </citation>
    <scope>NUCLEOTIDE SEQUENCE</scope>
</reference>
<dbReference type="PANTHER" id="PTHR46473:SF10">
    <property type="entry name" value="LD45603P-RELATED"/>
    <property type="match status" value="1"/>
</dbReference>
<dbReference type="InterPro" id="IPR032675">
    <property type="entry name" value="LRR_dom_sf"/>
</dbReference>
<comment type="subcellular location">
    <subcellularLocation>
        <location evidence="1">Cell membrane</location>
        <topology evidence="1">Single-pass membrane protein</topology>
    </subcellularLocation>
</comment>
<keyword evidence="9" id="KW-0406">Ion transport</keyword>
<dbReference type="AlphaFoldDB" id="A0AAU9UX35"/>
<evidence type="ECO:0000256" key="4">
    <source>
        <dbReference type="ARBA" id="ARBA00022614"/>
    </source>
</evidence>
<evidence type="ECO:0000256" key="1">
    <source>
        <dbReference type="ARBA" id="ARBA00004162"/>
    </source>
</evidence>
<evidence type="ECO:0000256" key="10">
    <source>
        <dbReference type="ARBA" id="ARBA00023136"/>
    </source>
</evidence>
<feature type="transmembrane region" description="Helical" evidence="13">
    <location>
        <begin position="319"/>
        <end position="340"/>
    </location>
</feature>
<dbReference type="Pfam" id="PF13855">
    <property type="entry name" value="LRR_8"/>
    <property type="match status" value="1"/>
</dbReference>
<evidence type="ECO:0000256" key="8">
    <source>
        <dbReference type="ARBA" id="ARBA00022989"/>
    </source>
</evidence>
<sequence length="375" mass="43029">MNFVLGSKQETITLEENKYLVKSTHDNISFIASYVQYLVLTLLLATNSYTKEMTDIEALASLPTRCTYEYAYDMYGAHCGGLRLTKIPNLKGGIEILDFSDNKLQEIHDDTLSYYTSIKHLYLSENQIYSIDKDAFTYLTYLQTLDLSKNVIFELPETIFHLPSLRKLYLNGNPLLHLSLSNMVIRKPIKAPLELLDLSECKIKVMPDLGILPHMMLYNISHNPLTSLDAYTFSAMCKLATVDLTESIDNIKLCDMKLSITWFQEKGIYFQLGDYTRLNSREYENCPRPEIPENLNATYNLCRTEYIQIQNIKTSRRTWLTISGGLFGFLVCFVLLLYIMHRHNVAQTKKITKDVKKVAPTEDKTATAVLLNNVS</sequence>
<keyword evidence="7" id="KW-0677">Repeat</keyword>
<evidence type="ECO:0000256" key="7">
    <source>
        <dbReference type="ARBA" id="ARBA00022737"/>
    </source>
</evidence>
<dbReference type="Proteomes" id="UP001153954">
    <property type="component" value="Unassembled WGS sequence"/>
</dbReference>
<keyword evidence="4" id="KW-0433">Leucine-rich repeat</keyword>
<protein>
    <submittedName>
        <fullName evidence="14">Uncharacterized protein</fullName>
    </submittedName>
</protein>
<name>A0AAU9UX35_EUPED</name>
<comment type="caution">
    <text evidence="14">The sequence shown here is derived from an EMBL/GenBank/DDBJ whole genome shotgun (WGS) entry which is preliminary data.</text>
</comment>
<evidence type="ECO:0000256" key="5">
    <source>
        <dbReference type="ARBA" id="ARBA00022692"/>
    </source>
</evidence>
<keyword evidence="12" id="KW-0407">Ion channel</keyword>
<dbReference type="InterPro" id="IPR051432">
    <property type="entry name" value="KCNMA1_auxiliary"/>
</dbReference>
<keyword evidence="5 13" id="KW-0812">Transmembrane</keyword>
<dbReference type="PANTHER" id="PTHR46473">
    <property type="entry name" value="GH08155P"/>
    <property type="match status" value="1"/>
</dbReference>
<keyword evidence="2" id="KW-0813">Transport</keyword>
<gene>
    <name evidence="14" type="ORF">EEDITHA_LOCUS17061</name>
</gene>
<evidence type="ECO:0000256" key="2">
    <source>
        <dbReference type="ARBA" id="ARBA00022448"/>
    </source>
</evidence>
<evidence type="ECO:0000256" key="9">
    <source>
        <dbReference type="ARBA" id="ARBA00023065"/>
    </source>
</evidence>
<dbReference type="GO" id="GO:0034220">
    <property type="term" value="P:monoatomic ion transmembrane transport"/>
    <property type="evidence" value="ECO:0007669"/>
    <property type="project" value="UniProtKB-KW"/>
</dbReference>
<dbReference type="PROSITE" id="PS51450">
    <property type="entry name" value="LRR"/>
    <property type="match status" value="2"/>
</dbReference>
<evidence type="ECO:0000256" key="11">
    <source>
        <dbReference type="ARBA" id="ARBA00023157"/>
    </source>
</evidence>
<keyword evidence="11" id="KW-1015">Disulfide bond</keyword>
<proteinExistence type="predicted"/>